<proteinExistence type="predicted"/>
<feature type="region of interest" description="Disordered" evidence="1">
    <location>
        <begin position="203"/>
        <end position="225"/>
    </location>
</feature>
<evidence type="ECO:0000313" key="3">
    <source>
        <dbReference type="Proteomes" id="UP000469545"/>
    </source>
</evidence>
<protein>
    <submittedName>
        <fullName evidence="2">Uncharacterized protein</fullName>
    </submittedName>
</protein>
<keyword evidence="3" id="KW-1185">Reference proteome</keyword>
<dbReference type="Proteomes" id="UP000469545">
    <property type="component" value="Unassembled WGS sequence"/>
</dbReference>
<gene>
    <name evidence="2" type="ORF">G3I46_22570</name>
</gene>
<name>A0A6N9UN11_9ACTN</name>
<dbReference type="RefSeq" id="WP_164141532.1">
    <property type="nucleotide sequence ID" value="NZ_JAAGMB010000500.1"/>
</dbReference>
<dbReference type="EMBL" id="JAAGMB010000500">
    <property type="protein sequence ID" value="NEB19251.1"/>
    <property type="molecule type" value="Genomic_DNA"/>
</dbReference>
<dbReference type="AlphaFoldDB" id="A0A6N9UN11"/>
<reference evidence="2 3" key="1">
    <citation type="submission" date="2020-01" db="EMBL/GenBank/DDBJ databases">
        <title>Insect and environment-associated Actinomycetes.</title>
        <authorList>
            <person name="Currrie C."/>
            <person name="Chevrette M."/>
            <person name="Carlson C."/>
            <person name="Stubbendieck R."/>
            <person name="Wendt-Pienkowski E."/>
        </authorList>
    </citation>
    <scope>NUCLEOTIDE SEQUENCE [LARGE SCALE GENOMIC DNA]</scope>
    <source>
        <strain evidence="2 3">SID14172</strain>
    </source>
</reference>
<evidence type="ECO:0000256" key="1">
    <source>
        <dbReference type="SAM" id="MobiDB-lite"/>
    </source>
</evidence>
<comment type="caution">
    <text evidence="2">The sequence shown here is derived from an EMBL/GenBank/DDBJ whole genome shotgun (WGS) entry which is preliminary data.</text>
</comment>
<accession>A0A6N9UN11</accession>
<organism evidence="2 3">
    <name type="scientific">Streptomyces coelicoflavus</name>
    <dbReference type="NCBI Taxonomy" id="285562"/>
    <lineage>
        <taxon>Bacteria</taxon>
        <taxon>Bacillati</taxon>
        <taxon>Actinomycetota</taxon>
        <taxon>Actinomycetes</taxon>
        <taxon>Kitasatosporales</taxon>
        <taxon>Streptomycetaceae</taxon>
        <taxon>Streptomyces</taxon>
    </lineage>
</organism>
<evidence type="ECO:0000313" key="2">
    <source>
        <dbReference type="EMBL" id="NEB19251.1"/>
    </source>
</evidence>
<sequence>MTPPRSLATAEEIHAHLVDQLNQALRKTGMFGGELALRILLEHLLFVEGRPEEFIRQRQDWEDRGLWSATGVTGAFREVIPGRNYECGTASVYAEFAQRSGWLEPDRVLGQEEYASLTARVRQWAREDRTWADVPAEFGAPSVLFGSPNPRYGKTLGYLGGDPERPMVLFHLWNGSDSEPGGWPPDHEQPLLLAVRFGEGPLHGSLTFTPEGERRKPPAEQCLPH</sequence>